<comment type="caution">
    <text evidence="1">The sequence shown here is derived from an EMBL/GenBank/DDBJ whole genome shotgun (WGS) entry which is preliminary data.</text>
</comment>
<dbReference type="OrthoDB" id="10544150at2759"/>
<accession>A0A2G5SKZ5</accession>
<organism evidence="1 2">
    <name type="scientific">Caenorhabditis nigoni</name>
    <dbReference type="NCBI Taxonomy" id="1611254"/>
    <lineage>
        <taxon>Eukaryota</taxon>
        <taxon>Metazoa</taxon>
        <taxon>Ecdysozoa</taxon>
        <taxon>Nematoda</taxon>
        <taxon>Chromadorea</taxon>
        <taxon>Rhabditida</taxon>
        <taxon>Rhabditina</taxon>
        <taxon>Rhabditomorpha</taxon>
        <taxon>Rhabditoidea</taxon>
        <taxon>Rhabditidae</taxon>
        <taxon>Peloderinae</taxon>
        <taxon>Caenorhabditis</taxon>
    </lineage>
</organism>
<evidence type="ECO:0000313" key="2">
    <source>
        <dbReference type="Proteomes" id="UP000230233"/>
    </source>
</evidence>
<dbReference type="EMBL" id="PDUG01000006">
    <property type="protein sequence ID" value="PIC15551.1"/>
    <property type="molecule type" value="Genomic_DNA"/>
</dbReference>
<dbReference type="STRING" id="1611254.A0A2G5SKZ5"/>
<evidence type="ECO:0000313" key="1">
    <source>
        <dbReference type="EMBL" id="PIC15551.1"/>
    </source>
</evidence>
<protein>
    <submittedName>
        <fullName evidence="1">Uncharacterized protein</fullName>
    </submittedName>
</protein>
<name>A0A2G5SKZ5_9PELO</name>
<dbReference type="AlphaFoldDB" id="A0A2G5SKZ5"/>
<reference evidence="2" key="1">
    <citation type="submission" date="2017-10" db="EMBL/GenBank/DDBJ databases">
        <title>Rapid genome shrinkage in a self-fertile nematode reveals novel sperm competition proteins.</title>
        <authorList>
            <person name="Yin D."/>
            <person name="Schwarz E.M."/>
            <person name="Thomas C.G."/>
            <person name="Felde R.L."/>
            <person name="Korf I.F."/>
            <person name="Cutter A.D."/>
            <person name="Schartner C.M."/>
            <person name="Ralston E.J."/>
            <person name="Meyer B.J."/>
            <person name="Haag E.S."/>
        </authorList>
    </citation>
    <scope>NUCLEOTIDE SEQUENCE [LARGE SCALE GENOMIC DNA]</scope>
    <source>
        <strain evidence="2">JU1422</strain>
    </source>
</reference>
<gene>
    <name evidence="1" type="primary">Cnig_chr_X.g22483</name>
    <name evidence="1" type="ORF">B9Z55_022483</name>
</gene>
<keyword evidence="2" id="KW-1185">Reference proteome</keyword>
<dbReference type="Proteomes" id="UP000230233">
    <property type="component" value="Chromosome X"/>
</dbReference>
<sequence>MEFQLQLIHSEIVRALSQLLLDTVYHASLLKAMPRPTPGSYVFVKRSWRLPSQWFFPLIYYPPRMLGRFDAKIILLPPDFRRRYRKHRPSTAATLATQRVPIRAPAAPPVVAIQPTTQTPGILALAASNQSNIPAVVGPPVVPIQQVGVPAAPSAPLPGPPFLPAPHGPLNTPAHNALAARSAPAIPLQAVVAIPVPPTQPALQGIPIDIPAAPIQLAAVNQLPPQAPQVAAQPEIDNEHPMYEPPFENDYYGHNGADPENEDLWAGVHIYGPGLYRLIDPKNPYLTKEQAQAAQKVWETVQAHMTAEAPQGNEVLLN</sequence>
<proteinExistence type="predicted"/>